<organism evidence="1 2">
    <name type="scientific">Chaenocephalus aceratus</name>
    <name type="common">Blackfin icefish</name>
    <name type="synonym">Chaenichthys aceratus</name>
    <dbReference type="NCBI Taxonomy" id="36190"/>
    <lineage>
        <taxon>Eukaryota</taxon>
        <taxon>Metazoa</taxon>
        <taxon>Chordata</taxon>
        <taxon>Craniata</taxon>
        <taxon>Vertebrata</taxon>
        <taxon>Euteleostomi</taxon>
        <taxon>Actinopterygii</taxon>
        <taxon>Neopterygii</taxon>
        <taxon>Teleostei</taxon>
        <taxon>Neoteleostei</taxon>
        <taxon>Acanthomorphata</taxon>
        <taxon>Eupercaria</taxon>
        <taxon>Perciformes</taxon>
        <taxon>Notothenioidei</taxon>
        <taxon>Channichthyidae</taxon>
        <taxon>Chaenocephalus</taxon>
    </lineage>
</organism>
<proteinExistence type="predicted"/>
<accession>A0ACB9XF80</accession>
<dbReference type="EMBL" id="CM043790">
    <property type="protein sequence ID" value="KAI4825693.1"/>
    <property type="molecule type" value="Genomic_DNA"/>
</dbReference>
<comment type="caution">
    <text evidence="1">The sequence shown here is derived from an EMBL/GenBank/DDBJ whole genome shotgun (WGS) entry which is preliminary data.</text>
</comment>
<gene>
    <name evidence="1" type="ORF">KUCAC02_021365</name>
</gene>
<dbReference type="Proteomes" id="UP001057452">
    <property type="component" value="Chromosome 6"/>
</dbReference>
<sequence length="1586" mass="174951">MDVRTGKQEAMDAAAFTAENEAESKQVQEEKSAASGQNYLDSCPVCTLDFHSREPKLLPCLHSFCKKCLPSPSRNLAMAETPHSQVDSATKPLNVIRCPVCRQECMEVDVMDNVFVRDSVETPSSTVERTVQNEMKLSLPSYCFPEVHGVSTQRPVFCEIHKQEPLKLFCETCDLLTCRDCQLVKHKDHNYQFLEDAYKNHKQHMDSMTHRLQEKQKMIEEVSNSINNGLRQVHQNRATVHNEIDKSICSLILEINKKGKMLVNQLEAVTKDHESVLRKQQEDIGYLSRHLDHVINFTKWATARNGGTALLYCKRLILFQIGNLLRAKYLGSLLVESAPGHQLGSFQGIPHQLPHPALGPSGSPHSFALGAPHTTLAQLQLQVEKLNPQANWQPQPPPPPWTWYQSVRLQRTIPGPLQGGPAPSHSMMPQPGRRFMVPPPNHVSPTSSFESPGFTPQPLRGMGSSYQPKPMEVFSSPPLYTHITPLPINSGVSSPQSAQTIEPTYLNRRSDSGGPMYMLKPNYPQGLPPCFQHINVQGQQNSPGYAAVSQEEKPGIVTWKPPETHQASGAVGSAVKKRRRLSPGPIIVIKDEPDDESGYLQTHQRASLPDSTGDQPPISAPLQSTGDNPHSPSQPPCSPRDQSKTNAQNHIRTLGGEQLVDQAPLEDSKEVLCAACGTGGELLSCDQCPRSGKWFCSFCRDLLVPEMDYDCEPEAKTVKKEPDSEGGFHPVDKRKCERLLLHLFCSKLSSDLQGPVSPPVCANNMVTINGPIHLSALRKRLEAKQSLCYKSPAEFVSDIRLVLNQVDAEGRKLGGKLKEQFEEYLKSIFPDQTFPEIKQEMMPSAPSDSLFSSFDHKSQHAKDPCPDSQDTPICPSGEGGGERYCFCTSFTITSLSEFFLPSSQISFHSMGPRVVLLCSLFGVLLGQGIEQMSIEGCCKDGQSRGNDNKDCAALPLISESTTCRIVQEQCCVTVLEDNMCTTGINMAKDQGACDSLFTNTCEKKTTKMCCDCCLLGKATLEKGLPCDHTLSVGYQCGLVSRACCVHGAADNQTTPTQKTELPNKDDTHKNGDNSVLSDQCEGKCAHSCVGNHTCTCFKGYKLKPDGKSCEDINECLLGASNCRGGERCINTEGSFRCQREVSCGTGYELTDNNNCKDIDECETGIHNCGPEFECQNTQGSFRCSPKVKCGGGFIQDALGTCIDINECVSQTGPCHHGQICINTVGSYVCQRNSVNCGRGYHLNEEGNRCVDIDECKDPDKVCTGHGCVNLIGSYRCECEAGYVFNSISRICEDINECRHYPGRLCAHKCENALGSYKCSCTTGFKLSVDGRNCDDLNECDSKPCSQECANVYGSYQCYCRRGYQLSDIDGLTCEDIDECALPTGGHICSYRCHNTPGSFHCSCPVEGYTLSPNGRSCQDVDECVTGTHTCLVDQSCFNVQGEFKCLSFVCPANYRRVGETRCERLLCNESDECLTMPLRITHYYLTFPTNIPVFTNIFRMGPSQTVAGDDIQIVITAGNEGRFFKTEQVPSGGVMSVAKLINNQQDFDLSLELRLRRYGTLSTYMAKVQVFVTQEEPRVPYSPLLE</sequence>
<name>A0ACB9XF80_CHAAC</name>
<reference evidence="1" key="1">
    <citation type="submission" date="2022-05" db="EMBL/GenBank/DDBJ databases">
        <title>Chromosome-level genome of Chaenocephalus aceratus.</title>
        <authorList>
            <person name="Park H."/>
        </authorList>
    </citation>
    <scope>NUCLEOTIDE SEQUENCE</scope>
    <source>
        <strain evidence="1">KU_202001</strain>
    </source>
</reference>
<keyword evidence="2" id="KW-1185">Reference proteome</keyword>
<protein>
    <submittedName>
        <fullName evidence="1">Uncharacterized protein</fullName>
    </submittedName>
</protein>
<evidence type="ECO:0000313" key="2">
    <source>
        <dbReference type="Proteomes" id="UP001057452"/>
    </source>
</evidence>
<evidence type="ECO:0000313" key="1">
    <source>
        <dbReference type="EMBL" id="KAI4825693.1"/>
    </source>
</evidence>